<dbReference type="PANTHER" id="PTHR47941">
    <property type="entry name" value="PENTATRICOPEPTIDE REPEAT-CONTAINING PROTEIN 3, MITOCHONDRIAL"/>
    <property type="match status" value="1"/>
</dbReference>
<dbReference type="Gene3D" id="1.25.40.10">
    <property type="entry name" value="Tetratricopeptide repeat domain"/>
    <property type="match status" value="3"/>
</dbReference>
<comment type="similarity">
    <text evidence="1">Belongs to the PPR family. P subfamily.</text>
</comment>
<name>A5AVG7_VITVI</name>
<protein>
    <recommendedName>
        <fullName evidence="5">Pentatricopeptide repeat-containing protein</fullName>
    </recommendedName>
</protein>
<evidence type="ECO:0000256" key="1">
    <source>
        <dbReference type="ARBA" id="ARBA00007626"/>
    </source>
</evidence>
<sequence length="488" mass="54927">MTERRSTFNNQDDKKVMEDEMSDVHTCVDTWLTKALPHGKIELQGFPASQYSTAPESQIAWVGRLEDAEIAFASMRRMIDGKPSVAMYNILINGYVKCREHEKVMTVYEKMIKDRVKPDVFTFNSLISSCCRNSQFGLALEMFKEMKDKGCSPNVVSFNTLIKGSFRDRKFEEGIGMAYEMLELGCEFSNVTCEILVDGLCREGRVLEACDLLIYFSGKGALPNGFDYFCLIEALCGEENVDRALELLDQLWRKGNAPSSIACTTLIEGLRRFGKTEEAFQLMEKMLREGILPDSVTCNCLLQDLCEVGRSFEANKLRLLASSKGLDSDGMTFNILVNGYSREGHFATVPCLKFFTLNYYSIQLVFYFIYTNLANFVGLSGSCNIFKLRLPQMEGVERLLLESSKDHAIICHLETLEKIAVRGLSLALSHGECFGMFGPNGADKTSSLVWSAVEEFVESVNLLHGGAGDKQARKYRGEMNRRLLLPFQ</sequence>
<dbReference type="Pfam" id="PF01535">
    <property type="entry name" value="PPR"/>
    <property type="match status" value="4"/>
</dbReference>
<feature type="repeat" description="PPR" evidence="3">
    <location>
        <begin position="224"/>
        <end position="258"/>
    </location>
</feature>
<feature type="repeat" description="PPR" evidence="3">
    <location>
        <begin position="189"/>
        <end position="223"/>
    </location>
</feature>
<keyword evidence="2" id="KW-0677">Repeat</keyword>
<dbReference type="InterPro" id="IPR002885">
    <property type="entry name" value="PPR_rpt"/>
</dbReference>
<dbReference type="InterPro" id="IPR011990">
    <property type="entry name" value="TPR-like_helical_dom_sf"/>
</dbReference>
<feature type="repeat" description="PPR" evidence="3">
    <location>
        <begin position="259"/>
        <end position="293"/>
    </location>
</feature>
<evidence type="ECO:0000256" key="3">
    <source>
        <dbReference type="PROSITE-ProRule" id="PRU00708"/>
    </source>
</evidence>
<organism evidence="4">
    <name type="scientific">Vitis vinifera</name>
    <name type="common">Grape</name>
    <dbReference type="NCBI Taxonomy" id="29760"/>
    <lineage>
        <taxon>Eukaryota</taxon>
        <taxon>Viridiplantae</taxon>
        <taxon>Streptophyta</taxon>
        <taxon>Embryophyta</taxon>
        <taxon>Tracheophyta</taxon>
        <taxon>Spermatophyta</taxon>
        <taxon>Magnoliopsida</taxon>
        <taxon>eudicotyledons</taxon>
        <taxon>Gunneridae</taxon>
        <taxon>Pentapetalae</taxon>
        <taxon>rosids</taxon>
        <taxon>Vitales</taxon>
        <taxon>Vitaceae</taxon>
        <taxon>Viteae</taxon>
        <taxon>Vitis</taxon>
    </lineage>
</organism>
<evidence type="ECO:0000256" key="2">
    <source>
        <dbReference type="ARBA" id="ARBA00022737"/>
    </source>
</evidence>
<dbReference type="EMBL" id="AM437050">
    <property type="protein sequence ID" value="CAN78364.1"/>
    <property type="molecule type" value="Genomic_DNA"/>
</dbReference>
<reference evidence="4" key="1">
    <citation type="journal article" date="2007" name="PLoS ONE">
        <title>The first genome sequence of an elite grapevine cultivar (Pinot noir Vitis vinifera L.): coping with a highly heterozygous genome.</title>
        <authorList>
            <person name="Velasco R."/>
            <person name="Zharkikh A."/>
            <person name="Troggio M."/>
            <person name="Cartwright D.A."/>
            <person name="Cestaro A."/>
            <person name="Pruss D."/>
            <person name="Pindo M."/>
            <person name="FitzGerald L.M."/>
            <person name="Vezzulli S."/>
            <person name="Reid J."/>
            <person name="Malacarne G."/>
            <person name="Iliev D."/>
            <person name="Coppola G."/>
            <person name="Wardell B."/>
            <person name="Micheletti D."/>
            <person name="Macalma T."/>
            <person name="Facci M."/>
            <person name="Mitchell J.T."/>
            <person name="Perazzolli M."/>
            <person name="Eldredge G."/>
            <person name="Gatto P."/>
            <person name="Oyzerski R."/>
            <person name="Moretto M."/>
            <person name="Gutin N."/>
            <person name="Stefanini M."/>
            <person name="Chen Y."/>
            <person name="Segala C."/>
            <person name="Davenport C."/>
            <person name="Dematte L."/>
            <person name="Mraz A."/>
            <person name="Battilana J."/>
            <person name="Stormo K."/>
            <person name="Costa F."/>
            <person name="Tao Q."/>
            <person name="Si-Ammour A."/>
            <person name="Harkins T."/>
            <person name="Lackey A."/>
            <person name="Perbost C."/>
            <person name="Taillon B."/>
            <person name="Stella A."/>
            <person name="Solovyev V."/>
            <person name="Fawcett J.A."/>
            <person name="Sterck L."/>
            <person name="Vandepoele K."/>
            <person name="Grando S.M."/>
            <person name="Toppo S."/>
            <person name="Moser C."/>
            <person name="Lanchbury J."/>
            <person name="Bogden R."/>
            <person name="Skolnick M."/>
            <person name="Sgaramella V."/>
            <person name="Bhatnagar S.K."/>
            <person name="Fontana P."/>
            <person name="Gutin A."/>
            <person name="Van de Peer Y."/>
            <person name="Salamini F."/>
            <person name="Viola R."/>
        </authorList>
    </citation>
    <scope>NUCLEOTIDE SEQUENCE</scope>
</reference>
<dbReference type="Pfam" id="PF13041">
    <property type="entry name" value="PPR_2"/>
    <property type="match status" value="2"/>
</dbReference>
<dbReference type="NCBIfam" id="TIGR00756">
    <property type="entry name" value="PPR"/>
    <property type="match status" value="5"/>
</dbReference>
<dbReference type="ExpressionAtlas" id="A5AVG7">
    <property type="expression patterns" value="baseline"/>
</dbReference>
<feature type="repeat" description="PPR" evidence="3">
    <location>
        <begin position="119"/>
        <end position="153"/>
    </location>
</feature>
<evidence type="ECO:0008006" key="5">
    <source>
        <dbReference type="Google" id="ProtNLM"/>
    </source>
</evidence>
<dbReference type="PROSITE" id="PS51375">
    <property type="entry name" value="PPR"/>
    <property type="match status" value="6"/>
</dbReference>
<dbReference type="AlphaFoldDB" id="A5AVG7"/>
<feature type="repeat" description="PPR" evidence="3">
    <location>
        <begin position="154"/>
        <end position="188"/>
    </location>
</feature>
<accession>A5AVG7</accession>
<feature type="repeat" description="PPR" evidence="3">
    <location>
        <begin position="84"/>
        <end position="118"/>
    </location>
</feature>
<evidence type="ECO:0000313" key="4">
    <source>
        <dbReference type="EMBL" id="CAN78364.1"/>
    </source>
</evidence>
<gene>
    <name evidence="4" type="ORF">VITISV_028668</name>
</gene>
<proteinExistence type="inferred from homology"/>